<evidence type="ECO:0000256" key="1">
    <source>
        <dbReference type="SAM" id="MobiDB-lite"/>
    </source>
</evidence>
<comment type="caution">
    <text evidence="2">The sequence shown here is derived from an EMBL/GenBank/DDBJ whole genome shotgun (WGS) entry which is preliminary data.</text>
</comment>
<reference evidence="3" key="1">
    <citation type="journal article" date="2020" name="Nat. Commun.">
        <title>Genome assembly of wild tea tree DASZ reveals pedigree and selection history of tea varieties.</title>
        <authorList>
            <person name="Zhang W."/>
            <person name="Zhang Y."/>
            <person name="Qiu H."/>
            <person name="Guo Y."/>
            <person name="Wan H."/>
            <person name="Zhang X."/>
            <person name="Scossa F."/>
            <person name="Alseekh S."/>
            <person name="Zhang Q."/>
            <person name="Wang P."/>
            <person name="Xu L."/>
            <person name="Schmidt M.H."/>
            <person name="Jia X."/>
            <person name="Li D."/>
            <person name="Zhu A."/>
            <person name="Guo F."/>
            <person name="Chen W."/>
            <person name="Ni D."/>
            <person name="Usadel B."/>
            <person name="Fernie A.R."/>
            <person name="Wen W."/>
        </authorList>
    </citation>
    <scope>NUCLEOTIDE SEQUENCE [LARGE SCALE GENOMIC DNA]</scope>
    <source>
        <strain evidence="3">cv. G240</strain>
    </source>
</reference>
<dbReference type="EMBL" id="JACBKZ010000014">
    <property type="protein sequence ID" value="KAF5932720.1"/>
    <property type="molecule type" value="Genomic_DNA"/>
</dbReference>
<protein>
    <submittedName>
        <fullName evidence="2">Uncharacterized protein</fullName>
    </submittedName>
</protein>
<accession>A0A7J7FWD2</accession>
<name>A0A7J7FWD2_CAMSI</name>
<organism evidence="2 3">
    <name type="scientific">Camellia sinensis</name>
    <name type="common">Tea plant</name>
    <name type="synonym">Thea sinensis</name>
    <dbReference type="NCBI Taxonomy" id="4442"/>
    <lineage>
        <taxon>Eukaryota</taxon>
        <taxon>Viridiplantae</taxon>
        <taxon>Streptophyta</taxon>
        <taxon>Embryophyta</taxon>
        <taxon>Tracheophyta</taxon>
        <taxon>Spermatophyta</taxon>
        <taxon>Magnoliopsida</taxon>
        <taxon>eudicotyledons</taxon>
        <taxon>Gunneridae</taxon>
        <taxon>Pentapetalae</taxon>
        <taxon>asterids</taxon>
        <taxon>Ericales</taxon>
        <taxon>Theaceae</taxon>
        <taxon>Camellia</taxon>
    </lineage>
</organism>
<sequence length="65" mass="7705">MRNIGTYPSVSKKEKKNRDVSRCFGRNEKHRDVSQCFGTNEKHRDVSRCFRIRRRNIGTYLGVSE</sequence>
<reference evidence="2 3" key="2">
    <citation type="submission" date="2020-07" db="EMBL/GenBank/DDBJ databases">
        <title>Genome assembly of wild tea tree DASZ reveals pedigree and selection history of tea varieties.</title>
        <authorList>
            <person name="Zhang W."/>
        </authorList>
    </citation>
    <scope>NUCLEOTIDE SEQUENCE [LARGE SCALE GENOMIC DNA]</scope>
    <source>
        <strain evidence="3">cv. G240</strain>
        <tissue evidence="2">Leaf</tissue>
    </source>
</reference>
<dbReference type="AlphaFoldDB" id="A0A7J7FWD2"/>
<gene>
    <name evidence="2" type="ORF">HYC85_028891</name>
</gene>
<evidence type="ECO:0000313" key="2">
    <source>
        <dbReference type="EMBL" id="KAF5932720.1"/>
    </source>
</evidence>
<proteinExistence type="predicted"/>
<keyword evidence="3" id="KW-1185">Reference proteome</keyword>
<feature type="region of interest" description="Disordered" evidence="1">
    <location>
        <begin position="1"/>
        <end position="24"/>
    </location>
</feature>
<evidence type="ECO:0000313" key="3">
    <source>
        <dbReference type="Proteomes" id="UP000593564"/>
    </source>
</evidence>
<dbReference type="Proteomes" id="UP000593564">
    <property type="component" value="Unassembled WGS sequence"/>
</dbReference>